<name>A0ABT2RQM0_9FIRM</name>
<evidence type="ECO:0000256" key="1">
    <source>
        <dbReference type="SAM" id="Phobius"/>
    </source>
</evidence>
<evidence type="ECO:0000313" key="2">
    <source>
        <dbReference type="EMBL" id="MCU6687714.1"/>
    </source>
</evidence>
<comment type="caution">
    <text evidence="2">The sequence shown here is derived from an EMBL/GenBank/DDBJ whole genome shotgun (WGS) entry which is preliminary data.</text>
</comment>
<organism evidence="2 3">
    <name type="scientific">Dorea acetigenes</name>
    <dbReference type="NCBI Taxonomy" id="2981787"/>
    <lineage>
        <taxon>Bacteria</taxon>
        <taxon>Bacillati</taxon>
        <taxon>Bacillota</taxon>
        <taxon>Clostridia</taxon>
        <taxon>Lachnospirales</taxon>
        <taxon>Lachnospiraceae</taxon>
        <taxon>Dorea</taxon>
    </lineage>
</organism>
<accession>A0ABT2RQM0</accession>
<keyword evidence="1" id="KW-1133">Transmembrane helix</keyword>
<keyword evidence="3" id="KW-1185">Reference proteome</keyword>
<dbReference type="Proteomes" id="UP001652431">
    <property type="component" value="Unassembled WGS sequence"/>
</dbReference>
<evidence type="ECO:0000313" key="3">
    <source>
        <dbReference type="Proteomes" id="UP001652431"/>
    </source>
</evidence>
<reference evidence="2 3" key="1">
    <citation type="journal article" date="2021" name="ISME Commun">
        <title>Automated analysis of genomic sequences facilitates high-throughput and comprehensive description of bacteria.</title>
        <authorList>
            <person name="Hitch T.C.A."/>
        </authorList>
    </citation>
    <scope>NUCLEOTIDE SEQUENCE [LARGE SCALE GENOMIC DNA]</scope>
    <source>
        <strain evidence="2 3">Sanger_03</strain>
    </source>
</reference>
<proteinExistence type="predicted"/>
<dbReference type="EMBL" id="JAOQJU010000025">
    <property type="protein sequence ID" value="MCU6687714.1"/>
    <property type="molecule type" value="Genomic_DNA"/>
</dbReference>
<dbReference type="RefSeq" id="WP_158371497.1">
    <property type="nucleotide sequence ID" value="NZ_JAOQJU010000025.1"/>
</dbReference>
<dbReference type="InterPro" id="IPR025945">
    <property type="entry name" value="DHHW"/>
</dbReference>
<protein>
    <submittedName>
        <fullName evidence="2">DHHW family protein</fullName>
    </submittedName>
</protein>
<keyword evidence="1" id="KW-0812">Transmembrane</keyword>
<keyword evidence="1" id="KW-0472">Membrane</keyword>
<dbReference type="Pfam" id="PF14286">
    <property type="entry name" value="DHHW"/>
    <property type="match status" value="1"/>
</dbReference>
<feature type="transmembrane region" description="Helical" evidence="1">
    <location>
        <begin position="20"/>
        <end position="38"/>
    </location>
</feature>
<gene>
    <name evidence="2" type="ORF">OCV99_14475</name>
</gene>
<sequence>MEEIKERKKRKRESRVHKIAGVSFIIVLVLFLTINILIPDQEFSEKENRSLTQRPDISLGAVSSGKYMKQFESWQSDQFAFRQFWVVLKTKVSYLEGERKSNGVYKGKDHCLLEEIKEPDKESLEENLEAIHTFHAAHENIPVYMCLVPNAANVWEDKLPALAVVRNQDEQLAYVQKKLEGETNWVDMKKNLVKHKEQDIYYHTDHHWTTLGAFYGYQAFAQAAGLDTKKAEGMKPYAAAGGFNGTLSSMSGYETGYEEPMYFYYSDEMPEVVLQYVQQQTKTATWYDSSKLKEKDKYAMFLGGNYPLIDIRTTSESQEVLLVLKDSYANCFLPFLADGYREIVVVDPRYYYGNVNDIMSNYGITQVLFLYNMNTFVEDNNISGVLENE</sequence>